<evidence type="ECO:0000313" key="2">
    <source>
        <dbReference type="EMBL" id="NSB17365.1"/>
    </source>
</evidence>
<protein>
    <submittedName>
        <fullName evidence="1 2">Spore coat protein</fullName>
    </submittedName>
</protein>
<keyword evidence="1" id="KW-0167">Capsid protein</keyword>
<dbReference type="SUPFAM" id="SSF56112">
    <property type="entry name" value="Protein kinase-like (PK-like)"/>
    <property type="match status" value="1"/>
</dbReference>
<dbReference type="InterPro" id="IPR014255">
    <property type="entry name" value="Spore_coat_CotS"/>
</dbReference>
<dbReference type="GO" id="GO:0042601">
    <property type="term" value="C:endospore-forming forespore"/>
    <property type="evidence" value="ECO:0007669"/>
    <property type="project" value="TreeGrafter"/>
</dbReference>
<evidence type="ECO:0000313" key="1">
    <source>
        <dbReference type="EMBL" id="AJG97087.1"/>
    </source>
</evidence>
<dbReference type="RefSeq" id="WP_023974836.1">
    <property type="nucleotide sequence ID" value="NZ_CP010086.2"/>
</dbReference>
<dbReference type="NCBIfam" id="TIGR02906">
    <property type="entry name" value="spore_CotS"/>
    <property type="match status" value="1"/>
</dbReference>
<proteinExistence type="predicted"/>
<reference evidence="1" key="2">
    <citation type="submission" date="2016-02" db="EMBL/GenBank/DDBJ databases">
        <title>Genome sequence of Clostridium beijerinckii strain 59B.</title>
        <authorList>
            <person name="Little G.T."/>
            <person name="Minton N.P."/>
        </authorList>
    </citation>
    <scope>NUCLEOTIDE SEQUENCE</scope>
    <source>
        <strain evidence="1">NCIMB 14988</strain>
    </source>
</reference>
<dbReference type="Gene3D" id="3.90.1200.10">
    <property type="match status" value="1"/>
</dbReference>
<dbReference type="AlphaFoldDB" id="A0A0B5QGJ9"/>
<dbReference type="PANTHER" id="PTHR39179">
    <property type="entry name" value="SPORE COAT PROTEIN I"/>
    <property type="match status" value="1"/>
</dbReference>
<dbReference type="STRING" id="1520.LF65_00443"/>
<dbReference type="InterPro" id="IPR011009">
    <property type="entry name" value="Kinase-like_dom_sf"/>
</dbReference>
<organism evidence="1 3">
    <name type="scientific">Clostridium beijerinckii</name>
    <name type="common">Clostridium MP</name>
    <dbReference type="NCBI Taxonomy" id="1520"/>
    <lineage>
        <taxon>Bacteria</taxon>
        <taxon>Bacillati</taxon>
        <taxon>Bacillota</taxon>
        <taxon>Clostridia</taxon>
        <taxon>Eubacteriales</taxon>
        <taxon>Clostridiaceae</taxon>
        <taxon>Clostridium</taxon>
    </lineage>
</organism>
<reference evidence="2" key="3">
    <citation type="submission" date="2020-06" db="EMBL/GenBank/DDBJ databases">
        <title>Genomic insights into acetone-butanol-ethanol (ABE) fermentation by sequencing solventogenic clostridia strains.</title>
        <authorList>
            <person name="Brown S."/>
        </authorList>
    </citation>
    <scope>NUCLEOTIDE SEQUENCE</scope>
    <source>
        <strain evidence="2">DJ123</strain>
    </source>
</reference>
<reference evidence="3" key="1">
    <citation type="submission" date="2014-12" db="EMBL/GenBank/DDBJ databases">
        <title>Genome sequence of Clostridium beijerinckii strain 59B.</title>
        <authorList>
            <person name="Little G.T."/>
            <person name="Minton N.P."/>
        </authorList>
    </citation>
    <scope>NUCLEOTIDE SEQUENCE [LARGE SCALE GENOMIC DNA]</scope>
    <source>
        <strain evidence="3">59B</strain>
    </source>
</reference>
<dbReference type="EMBL" id="JABTDW010000001">
    <property type="protein sequence ID" value="NSB17365.1"/>
    <property type="molecule type" value="Genomic_DNA"/>
</dbReference>
<dbReference type="PANTHER" id="PTHR39179:SF1">
    <property type="entry name" value="SPORE COAT PROTEIN I"/>
    <property type="match status" value="1"/>
</dbReference>
<dbReference type="KEGG" id="cbei:LF65_00443"/>
<dbReference type="Gene3D" id="3.30.200.20">
    <property type="entry name" value="Phosphorylase Kinase, domain 1"/>
    <property type="match status" value="1"/>
</dbReference>
<evidence type="ECO:0000313" key="3">
    <source>
        <dbReference type="Proteomes" id="UP000031866"/>
    </source>
</evidence>
<sequence length="351" mass="42300">MNRTKYSEKNYLCDYDLSLKFFEELGIKVNDIVPLRKVFLVYTDEGNKILKRVNYDVDRVNLISDSLDYVKKSYEHVITYKRFKDDLCYKEWNGQIYIVMDILNGREASFSNPVEIDLCAENIALMHKASKGLREYLKDKYKKDFLDISLKDKIKEAYDDLIWMKSLVDTYKYKNEFDKLFVNNVDKYLNEIKEVQNDLEKSSYDNLRQDGDTIRLCHNDLAYHNFLTKNNEINIIDFDFMTIDLRVMDIWNFILKCIKNAAFDVDKMSTCINGYENVSILKKEEKELLYILIKFPKDFYTISRDYYHKRKNWEYEVYLSRFEGKFSNEDFRYEFLKVLENKFFIGSEVKK</sequence>
<accession>A0A0B5QGJ9</accession>
<dbReference type="OrthoDB" id="9771902at2"/>
<dbReference type="EMBL" id="CP010086">
    <property type="protein sequence ID" value="AJG97087.1"/>
    <property type="molecule type" value="Genomic_DNA"/>
</dbReference>
<dbReference type="Proteomes" id="UP000031866">
    <property type="component" value="Chromosome"/>
</dbReference>
<dbReference type="Pfam" id="PF01633">
    <property type="entry name" value="Choline_kinase"/>
    <property type="match status" value="1"/>
</dbReference>
<gene>
    <name evidence="2" type="ORF">BCD95_005624</name>
    <name evidence="1" type="ORF">LF65_00443</name>
</gene>
<name>A0A0B5QGJ9_CLOBE</name>
<dbReference type="InterPro" id="IPR047175">
    <property type="entry name" value="CotS-like"/>
</dbReference>
<dbReference type="Proteomes" id="UP000822184">
    <property type="component" value="Unassembled WGS sequence"/>
</dbReference>
<keyword evidence="1" id="KW-0946">Virion</keyword>